<reference evidence="2" key="1">
    <citation type="submission" date="2023-02" db="EMBL/GenBank/DDBJ databases">
        <title>Tahibacter soli sp. nov. isolated from soil.</title>
        <authorList>
            <person name="Baek J.H."/>
            <person name="Lee J.K."/>
            <person name="Choi D.G."/>
            <person name="Jeon C.O."/>
        </authorList>
    </citation>
    <scope>NUCLEOTIDE SEQUENCE</scope>
    <source>
        <strain evidence="2">BL</strain>
    </source>
</reference>
<evidence type="ECO:0000256" key="1">
    <source>
        <dbReference type="SAM" id="MobiDB-lite"/>
    </source>
</evidence>
<evidence type="ECO:0000313" key="3">
    <source>
        <dbReference type="Proteomes" id="UP001139971"/>
    </source>
</evidence>
<feature type="region of interest" description="Disordered" evidence="1">
    <location>
        <begin position="36"/>
        <end position="91"/>
    </location>
</feature>
<proteinExistence type="predicted"/>
<dbReference type="AlphaFoldDB" id="A0A9X4BJU0"/>
<organism evidence="2 3">
    <name type="scientific">Tahibacter soli</name>
    <dbReference type="NCBI Taxonomy" id="2983605"/>
    <lineage>
        <taxon>Bacteria</taxon>
        <taxon>Pseudomonadati</taxon>
        <taxon>Pseudomonadota</taxon>
        <taxon>Gammaproteobacteria</taxon>
        <taxon>Lysobacterales</taxon>
        <taxon>Rhodanobacteraceae</taxon>
        <taxon>Tahibacter</taxon>
    </lineage>
</organism>
<evidence type="ECO:0000313" key="2">
    <source>
        <dbReference type="EMBL" id="MDC8012509.1"/>
    </source>
</evidence>
<comment type="caution">
    <text evidence="2">The sequence shown here is derived from an EMBL/GenBank/DDBJ whole genome shotgun (WGS) entry which is preliminary data.</text>
</comment>
<feature type="compositionally biased region" description="Basic and acidic residues" evidence="1">
    <location>
        <begin position="36"/>
        <end position="52"/>
    </location>
</feature>
<keyword evidence="3" id="KW-1185">Reference proteome</keyword>
<dbReference type="Proteomes" id="UP001139971">
    <property type="component" value="Unassembled WGS sequence"/>
</dbReference>
<sequence>MTTSVAEQLGALRSEVGTLRRENARLLVALVEAHEATAQARHERDMSRGKAERLKRRLDAFQAGSRGNPQRGQVHAKNLHRVLSPSGQEES</sequence>
<dbReference type="EMBL" id="JAOVZO020000010">
    <property type="protein sequence ID" value="MDC8012509.1"/>
    <property type="molecule type" value="Genomic_DNA"/>
</dbReference>
<gene>
    <name evidence="2" type="ORF">OD750_008110</name>
</gene>
<name>A0A9X4BJU0_9GAMM</name>
<protein>
    <submittedName>
        <fullName evidence="2">Uncharacterized protein</fullName>
    </submittedName>
</protein>
<accession>A0A9X4BJU0</accession>
<dbReference type="RefSeq" id="WP_263541397.1">
    <property type="nucleotide sequence ID" value="NZ_JAOVZO020000010.1"/>
</dbReference>